<dbReference type="Pfam" id="PF00168">
    <property type="entry name" value="C2"/>
    <property type="match status" value="1"/>
</dbReference>
<reference evidence="2" key="1">
    <citation type="submission" date="2020-05" db="EMBL/GenBank/DDBJ databases">
        <title>Phylogenomic resolution of chytrid fungi.</title>
        <authorList>
            <person name="Stajich J.E."/>
            <person name="Amses K."/>
            <person name="Simmons R."/>
            <person name="Seto K."/>
            <person name="Myers J."/>
            <person name="Bonds A."/>
            <person name="Quandt C.A."/>
            <person name="Barry K."/>
            <person name="Liu P."/>
            <person name="Grigoriev I."/>
            <person name="Longcore J.E."/>
            <person name="James T.Y."/>
        </authorList>
    </citation>
    <scope>NUCLEOTIDE SEQUENCE</scope>
    <source>
        <strain evidence="2">JEL0513</strain>
    </source>
</reference>
<dbReference type="SUPFAM" id="SSF49562">
    <property type="entry name" value="C2 domain (Calcium/lipid-binding domain, CaLB)"/>
    <property type="match status" value="1"/>
</dbReference>
<dbReference type="PANTHER" id="PTHR20837">
    <property type="entry name" value="CENTROSOMAL PROTEIN-RELATED"/>
    <property type="match status" value="1"/>
</dbReference>
<accession>A0AAD5SW90</accession>
<gene>
    <name evidence="2" type="primary">CC2D2A_1</name>
    <name evidence="2" type="ORF">HK100_006338</name>
</gene>
<dbReference type="AlphaFoldDB" id="A0AAD5SW90"/>
<dbReference type="Gene3D" id="2.60.40.150">
    <property type="entry name" value="C2 domain"/>
    <property type="match status" value="1"/>
</dbReference>
<dbReference type="InterPro" id="IPR035892">
    <property type="entry name" value="C2_domain_sf"/>
</dbReference>
<dbReference type="GO" id="GO:0035869">
    <property type="term" value="C:ciliary transition zone"/>
    <property type="evidence" value="ECO:0007669"/>
    <property type="project" value="TreeGrafter"/>
</dbReference>
<feature type="domain" description="C2" evidence="1">
    <location>
        <begin position="1"/>
        <end position="136"/>
    </location>
</feature>
<name>A0AAD5SW90_9FUNG</name>
<protein>
    <submittedName>
        <fullName evidence="2">Coiled-coil and C2 domain-containing protein 2A</fullName>
    </submittedName>
</protein>
<dbReference type="EMBL" id="JADGJH010002940">
    <property type="protein sequence ID" value="KAJ3093964.1"/>
    <property type="molecule type" value="Genomic_DNA"/>
</dbReference>
<dbReference type="Proteomes" id="UP001211907">
    <property type="component" value="Unassembled WGS sequence"/>
</dbReference>
<dbReference type="Pfam" id="PF24656">
    <property type="entry name" value="CEPT76_peptidase"/>
    <property type="match status" value="1"/>
</dbReference>
<dbReference type="GO" id="GO:1905515">
    <property type="term" value="P:non-motile cilium assembly"/>
    <property type="evidence" value="ECO:0007669"/>
    <property type="project" value="TreeGrafter"/>
</dbReference>
<evidence type="ECO:0000259" key="1">
    <source>
        <dbReference type="PROSITE" id="PS50004"/>
    </source>
</evidence>
<proteinExistence type="predicted"/>
<dbReference type="InterPro" id="IPR056290">
    <property type="entry name" value="CEPT76/DRC7_peptidase-like_dom"/>
</dbReference>
<evidence type="ECO:0000313" key="2">
    <source>
        <dbReference type="EMBL" id="KAJ3093964.1"/>
    </source>
</evidence>
<dbReference type="PANTHER" id="PTHR20837:SF0">
    <property type="entry name" value="COILED-COIL AND C2 DOMAIN-CONTAINING PROTEIN 2A"/>
    <property type="match status" value="1"/>
</dbReference>
<comment type="caution">
    <text evidence="2">The sequence shown here is derived from an EMBL/GenBank/DDBJ whole genome shotgun (WGS) entry which is preliminary data.</text>
</comment>
<sequence>MVQILRGFNIPVRKNEHTSYEDRDNAPTVRSYVEVSFQEQKARTQIFEGPSPHWNETIFLEVKPPNNDFRPESLLDSEVGMERIYFHIFDETLIDIIEDDRNREVEIHQRRERNWLGSFSMPFTALYEQTKIEGSFHVKVPVVLLGYEKNAYAGSLENAMFLALDATKESLVDIFITLEPPLAQPAPLKLKFLSDESDRLLRYATHWCKPPFRHPTRTFYATTLDLSGRTTFICRFIRPQEPPPELLTPRHLLRYVSSIPYLPDRTAFSADVSLWATSDQMLELRAGDATEHAVLLCNFLMAKGGGNIDVYVVLGIGIPEGRTAYVAMKGKQLAAGIGIGIGGGAEITLMNAVTGESYSVRDMHLPLKYVWANIQTHDDPPRINWNISDPKKWKPFFCKSFPKTEYKSVQIEKLIYRDLSARYCEDLSVLIENAIVSKIEEWRGHRITRWNRLVGKKNLHPLVSRMESDFLQPLPPNTPQHLTPIYQALAELKTTYRISGFPLQATFTDIKAIVELVGATDVHMNADPSAEFALSVCLTRGKGELLY</sequence>
<dbReference type="InterPro" id="IPR052434">
    <property type="entry name" value="Tectonic-like_complex_comp"/>
</dbReference>
<dbReference type="GO" id="GO:1904491">
    <property type="term" value="P:protein localization to ciliary transition zone"/>
    <property type="evidence" value="ECO:0007669"/>
    <property type="project" value="TreeGrafter"/>
</dbReference>
<evidence type="ECO:0000313" key="3">
    <source>
        <dbReference type="Proteomes" id="UP001211907"/>
    </source>
</evidence>
<keyword evidence="3" id="KW-1185">Reference proteome</keyword>
<dbReference type="PROSITE" id="PS50004">
    <property type="entry name" value="C2"/>
    <property type="match status" value="1"/>
</dbReference>
<organism evidence="2 3">
    <name type="scientific">Physocladia obscura</name>
    <dbReference type="NCBI Taxonomy" id="109957"/>
    <lineage>
        <taxon>Eukaryota</taxon>
        <taxon>Fungi</taxon>
        <taxon>Fungi incertae sedis</taxon>
        <taxon>Chytridiomycota</taxon>
        <taxon>Chytridiomycota incertae sedis</taxon>
        <taxon>Chytridiomycetes</taxon>
        <taxon>Chytridiales</taxon>
        <taxon>Chytriomycetaceae</taxon>
        <taxon>Physocladia</taxon>
    </lineage>
</organism>
<dbReference type="InterPro" id="IPR000008">
    <property type="entry name" value="C2_dom"/>
</dbReference>